<dbReference type="AlphaFoldDB" id="A0A8T2MY37"/>
<dbReference type="Proteomes" id="UP000824540">
    <property type="component" value="Unassembled WGS sequence"/>
</dbReference>
<name>A0A8T2MY37_9TELE</name>
<dbReference type="EMBL" id="JAFBMS010000222">
    <property type="protein sequence ID" value="KAG9333045.1"/>
    <property type="molecule type" value="Genomic_DNA"/>
</dbReference>
<proteinExistence type="predicted"/>
<evidence type="ECO:0000313" key="2">
    <source>
        <dbReference type="Proteomes" id="UP000824540"/>
    </source>
</evidence>
<comment type="caution">
    <text evidence="1">The sequence shown here is derived from an EMBL/GenBank/DDBJ whole genome shotgun (WGS) entry which is preliminary data.</text>
</comment>
<sequence>MQESRSRMSKHFVQCGADYINRVKTLWRADALSGETRGWGRQWKAFSGAVNTLSVKLALPRAARIANAKLCACLQHESSTGFSPTQPVIHSSVRGARRRELILKN</sequence>
<accession>A0A8T2MY37</accession>
<organism evidence="1 2">
    <name type="scientific">Albula glossodonta</name>
    <name type="common">roundjaw bonefish</name>
    <dbReference type="NCBI Taxonomy" id="121402"/>
    <lineage>
        <taxon>Eukaryota</taxon>
        <taxon>Metazoa</taxon>
        <taxon>Chordata</taxon>
        <taxon>Craniata</taxon>
        <taxon>Vertebrata</taxon>
        <taxon>Euteleostomi</taxon>
        <taxon>Actinopterygii</taxon>
        <taxon>Neopterygii</taxon>
        <taxon>Teleostei</taxon>
        <taxon>Albuliformes</taxon>
        <taxon>Albulidae</taxon>
        <taxon>Albula</taxon>
    </lineage>
</organism>
<protein>
    <submittedName>
        <fullName evidence="1">Uncharacterized protein</fullName>
    </submittedName>
</protein>
<gene>
    <name evidence="1" type="ORF">JZ751_013854</name>
</gene>
<reference evidence="1" key="1">
    <citation type="thesis" date="2021" institute="BYU ScholarsArchive" country="Provo, UT, USA">
        <title>Applications of and Algorithms for Genome Assembly and Genomic Analyses with an Emphasis on Marine Teleosts.</title>
        <authorList>
            <person name="Pickett B.D."/>
        </authorList>
    </citation>
    <scope>NUCLEOTIDE SEQUENCE</scope>
    <source>
        <strain evidence="1">HI-2016</strain>
    </source>
</reference>
<keyword evidence="2" id="KW-1185">Reference proteome</keyword>
<evidence type="ECO:0000313" key="1">
    <source>
        <dbReference type="EMBL" id="KAG9333045.1"/>
    </source>
</evidence>